<reference evidence="5" key="1">
    <citation type="submission" date="2021-02" db="EMBL/GenBank/DDBJ databases">
        <authorList>
            <person name="Nowell W R."/>
        </authorList>
    </citation>
    <scope>NUCLEOTIDE SEQUENCE</scope>
</reference>
<evidence type="ECO:0000256" key="2">
    <source>
        <dbReference type="SAM" id="Coils"/>
    </source>
</evidence>
<dbReference type="OrthoDB" id="5593455at2759"/>
<feature type="domain" description="GMIP/FCHO2-like FCH" evidence="4">
    <location>
        <begin position="199"/>
        <end position="301"/>
    </location>
</feature>
<dbReference type="InterPro" id="IPR027267">
    <property type="entry name" value="AH/BAR_dom_sf"/>
</dbReference>
<feature type="non-terminal residue" evidence="5">
    <location>
        <position position="1"/>
    </location>
</feature>
<dbReference type="EMBL" id="CAJOBC010005894">
    <property type="protein sequence ID" value="CAF3879361.1"/>
    <property type="molecule type" value="Genomic_DNA"/>
</dbReference>
<dbReference type="SUPFAM" id="SSF103657">
    <property type="entry name" value="BAR/IMD domain-like"/>
    <property type="match status" value="1"/>
</dbReference>
<organism evidence="5 7">
    <name type="scientific">Didymodactylos carnosus</name>
    <dbReference type="NCBI Taxonomy" id="1234261"/>
    <lineage>
        <taxon>Eukaryota</taxon>
        <taxon>Metazoa</taxon>
        <taxon>Spiralia</taxon>
        <taxon>Gnathifera</taxon>
        <taxon>Rotifera</taxon>
        <taxon>Eurotatoria</taxon>
        <taxon>Bdelloidea</taxon>
        <taxon>Philodinida</taxon>
        <taxon>Philodinidae</taxon>
        <taxon>Didymodactylos</taxon>
    </lineage>
</organism>
<keyword evidence="1 2" id="KW-0175">Coiled coil</keyword>
<dbReference type="InterPro" id="IPR001060">
    <property type="entry name" value="FCH_dom"/>
</dbReference>
<dbReference type="GO" id="GO:0005905">
    <property type="term" value="C:clathrin-coated pit"/>
    <property type="evidence" value="ECO:0007669"/>
    <property type="project" value="TreeGrafter"/>
</dbReference>
<dbReference type="GO" id="GO:0072583">
    <property type="term" value="P:clathrin-dependent endocytosis"/>
    <property type="evidence" value="ECO:0007669"/>
    <property type="project" value="TreeGrafter"/>
</dbReference>
<protein>
    <recommendedName>
        <fullName evidence="8">F-BAR domain-containing protein</fullName>
    </recommendedName>
</protein>
<dbReference type="InterPro" id="IPR054713">
    <property type="entry name" value="GMIP/FCHO2-like_FCH"/>
</dbReference>
<evidence type="ECO:0000259" key="3">
    <source>
        <dbReference type="Pfam" id="PF00611"/>
    </source>
</evidence>
<evidence type="ECO:0008006" key="8">
    <source>
        <dbReference type="Google" id="ProtNLM"/>
    </source>
</evidence>
<dbReference type="Proteomes" id="UP000663829">
    <property type="component" value="Unassembled WGS sequence"/>
</dbReference>
<accession>A0A814Q6Z6</accession>
<dbReference type="EMBL" id="CAJNOQ010005894">
    <property type="protein sequence ID" value="CAF1115441.1"/>
    <property type="molecule type" value="Genomic_DNA"/>
</dbReference>
<feature type="domain" description="FCH" evidence="3">
    <location>
        <begin position="13"/>
        <end position="84"/>
    </location>
</feature>
<proteinExistence type="predicted"/>
<dbReference type="GO" id="GO:0048268">
    <property type="term" value="P:clathrin coat assembly"/>
    <property type="evidence" value="ECO:0007669"/>
    <property type="project" value="TreeGrafter"/>
</dbReference>
<evidence type="ECO:0000313" key="5">
    <source>
        <dbReference type="EMBL" id="CAF1115441.1"/>
    </source>
</evidence>
<evidence type="ECO:0000259" key="4">
    <source>
        <dbReference type="Pfam" id="PF22699"/>
    </source>
</evidence>
<dbReference type="GO" id="GO:0030136">
    <property type="term" value="C:clathrin-coated vesicle"/>
    <property type="evidence" value="ECO:0007669"/>
    <property type="project" value="TreeGrafter"/>
</dbReference>
<evidence type="ECO:0000313" key="7">
    <source>
        <dbReference type="Proteomes" id="UP000663829"/>
    </source>
</evidence>
<evidence type="ECO:0000256" key="1">
    <source>
        <dbReference type="ARBA" id="ARBA00023054"/>
    </source>
</evidence>
<comment type="caution">
    <text evidence="5">The sequence shown here is derived from an EMBL/GenBank/DDBJ whole genome shotgun (WGS) entry which is preliminary data.</text>
</comment>
<feature type="coiled-coil region" evidence="2">
    <location>
        <begin position="196"/>
        <end position="234"/>
    </location>
</feature>
<feature type="coiled-coil region" evidence="2">
    <location>
        <begin position="121"/>
        <end position="148"/>
    </location>
</feature>
<dbReference type="Proteomes" id="UP000681722">
    <property type="component" value="Unassembled WGS sequence"/>
</dbReference>
<evidence type="ECO:0000313" key="6">
    <source>
        <dbReference type="EMBL" id="CAF3879361.1"/>
    </source>
</evidence>
<dbReference type="PANTHER" id="PTHR23065">
    <property type="entry name" value="PROLINE-SERINE-THREONINE PHOSPHATASE INTERACTING PROTEIN 1"/>
    <property type="match status" value="1"/>
</dbReference>
<dbReference type="GO" id="GO:0005886">
    <property type="term" value="C:plasma membrane"/>
    <property type="evidence" value="ECO:0007669"/>
    <property type="project" value="TreeGrafter"/>
</dbReference>
<dbReference type="Pfam" id="PF22699">
    <property type="entry name" value="GMIP-like_FCH"/>
    <property type="match status" value="1"/>
</dbReference>
<dbReference type="Pfam" id="PF00611">
    <property type="entry name" value="FCH"/>
    <property type="match status" value="1"/>
</dbReference>
<keyword evidence="7" id="KW-1185">Reference proteome</keyword>
<dbReference type="PANTHER" id="PTHR23065:SF15">
    <property type="entry name" value="AT02057P"/>
    <property type="match status" value="1"/>
</dbReference>
<name>A0A814Q6Z6_9BILA</name>
<gene>
    <name evidence="5" type="ORF">GPM918_LOCUS19432</name>
    <name evidence="6" type="ORF">SRO942_LOCUS19429</name>
</gene>
<dbReference type="Gene3D" id="1.20.1270.60">
    <property type="entry name" value="Arfaptin homology (AH) domain/BAR domain"/>
    <property type="match status" value="1"/>
</dbReference>
<sequence>MVQFNEVFWGDRGFEVLSTNLKNGIVAIEEFQRFLNESSQCESNYCKSLSRISSQLVKVQNVGTFSPVWMAIRDLLEKITSAHTTTVSLYQDLIHDVHSYHDAYNRKLKVQIQKDMDIIKSSDLIQQLNQIQNNLNKAKEQYHTVALDYERTKRDLKRNGFNQNISGTMGNSGNMNEMNSGGQQQGTPLSNTFGTLTSSNRHFERLEKKYRQTNEEYRSLIEKYNTIRNEFEKRFYDSSNKFQDYETEHMQTMLKHCQHYSELLKQNNEHTKLAQTEFNDKLNMFTIQDLLDTFVEQKKTGTERPMMLQFEEVDNLKMLPSLSNPTNTQGP</sequence>
<dbReference type="AlphaFoldDB" id="A0A814Q6Z6"/>